<feature type="region of interest" description="Disordered" evidence="1">
    <location>
        <begin position="32"/>
        <end position="57"/>
    </location>
</feature>
<evidence type="ECO:0000313" key="4">
    <source>
        <dbReference type="Proteomes" id="UP000010959"/>
    </source>
</evidence>
<proteinExistence type="predicted"/>
<organism evidence="3 4">
    <name type="scientific">Rhodopirellula baltica SWK14</name>
    <dbReference type="NCBI Taxonomy" id="993516"/>
    <lineage>
        <taxon>Bacteria</taxon>
        <taxon>Pseudomonadati</taxon>
        <taxon>Planctomycetota</taxon>
        <taxon>Planctomycetia</taxon>
        <taxon>Pirellulales</taxon>
        <taxon>Pirellulaceae</taxon>
        <taxon>Rhodopirellula</taxon>
    </lineage>
</organism>
<dbReference type="RefSeq" id="WP_007336953.1">
    <property type="nucleotide sequence ID" value="NZ_AMWG01000037.1"/>
</dbReference>
<dbReference type="Pfam" id="PF10816">
    <property type="entry name" value="DUF2760"/>
    <property type="match status" value="1"/>
</dbReference>
<evidence type="ECO:0000313" key="3">
    <source>
        <dbReference type="EMBL" id="ELP34264.1"/>
    </source>
</evidence>
<dbReference type="InterPro" id="IPR021212">
    <property type="entry name" value="DUF2760"/>
</dbReference>
<accession>L7CJ23</accession>
<reference evidence="3 4" key="1">
    <citation type="journal article" date="2013" name="Mar. Genomics">
        <title>Expression of sulfatases in Rhodopirellula baltica and the diversity of sulfatases in the genus Rhodopirellula.</title>
        <authorList>
            <person name="Wegner C.E."/>
            <person name="Richter-Heitmann T."/>
            <person name="Klindworth A."/>
            <person name="Klockow C."/>
            <person name="Richter M."/>
            <person name="Achstetter T."/>
            <person name="Glockner F.O."/>
            <person name="Harder J."/>
        </authorList>
    </citation>
    <scope>NUCLEOTIDE SEQUENCE [LARGE SCALE GENOMIC DNA]</scope>
    <source>
        <strain evidence="3 4">SWK14</strain>
    </source>
</reference>
<sequence>MRLGLALRAFWKAMFDRQVAERVALALDGVDLPPGSSSQSTPAALEQATATAEPVRQEPVQSDAIALLGALQRDGRLVDLIHENLDQYGDDQVGAAARPCLKQCRQTLDRLLAIRPLADAEHGGVIPVEANASSARLRWVGEASGASQGKVVHSGWVATQVQLPAWSGSSEDALVIAPTQVEAP</sequence>
<name>L7CJ23_RHOBT</name>
<feature type="domain" description="DUF2760" evidence="2">
    <location>
        <begin position="61"/>
        <end position="182"/>
    </location>
</feature>
<gene>
    <name evidence="3" type="ORF">RBSWK_01826</name>
</gene>
<dbReference type="Proteomes" id="UP000010959">
    <property type="component" value="Unassembled WGS sequence"/>
</dbReference>
<comment type="caution">
    <text evidence="3">The sequence shown here is derived from an EMBL/GenBank/DDBJ whole genome shotgun (WGS) entry which is preliminary data.</text>
</comment>
<evidence type="ECO:0000256" key="1">
    <source>
        <dbReference type="SAM" id="MobiDB-lite"/>
    </source>
</evidence>
<dbReference type="AlphaFoldDB" id="L7CJ23"/>
<protein>
    <recommendedName>
        <fullName evidence="2">DUF2760 domain-containing protein</fullName>
    </recommendedName>
</protein>
<evidence type="ECO:0000259" key="2">
    <source>
        <dbReference type="Pfam" id="PF10816"/>
    </source>
</evidence>
<dbReference type="EMBL" id="AMWG01000037">
    <property type="protein sequence ID" value="ELP34264.1"/>
    <property type="molecule type" value="Genomic_DNA"/>
</dbReference>
<dbReference type="PATRIC" id="fig|993516.3.peg.1948"/>